<keyword evidence="3" id="KW-1185">Reference proteome</keyword>
<sequence length="162" mass="17330">MWVAELACPHGHGFEGWFASRADFDQQRERGLVSCPQCGSHHIERRLSAPRLNLGAPQPEAPTTSTTPVRSAGAASPAAPSAPGAPALPQLLREMVASVLAATEDVGRQFADEARRIHHGDAPARAIRGQADAEQLEALRDEGVEVWSLPLPVELGSDEPRH</sequence>
<dbReference type="InterPro" id="IPR009562">
    <property type="entry name" value="DUF1178"/>
</dbReference>
<name>A0A840SA10_9BURK</name>
<protein>
    <recommendedName>
        <fullName evidence="4">DUF1178 family protein</fullName>
    </recommendedName>
</protein>
<comment type="caution">
    <text evidence="2">The sequence shown here is derived from an EMBL/GenBank/DDBJ whole genome shotgun (WGS) entry which is preliminary data.</text>
</comment>
<dbReference type="OrthoDB" id="5295943at2"/>
<gene>
    <name evidence="2" type="ORF">HNQ51_002660</name>
</gene>
<dbReference type="Pfam" id="PF06676">
    <property type="entry name" value="DUF1178"/>
    <property type="match status" value="1"/>
</dbReference>
<dbReference type="AlphaFoldDB" id="A0A840SA10"/>
<organism evidence="2 3">
    <name type="scientific">Inhella inkyongensis</name>
    <dbReference type="NCBI Taxonomy" id="392593"/>
    <lineage>
        <taxon>Bacteria</taxon>
        <taxon>Pseudomonadati</taxon>
        <taxon>Pseudomonadota</taxon>
        <taxon>Betaproteobacteria</taxon>
        <taxon>Burkholderiales</taxon>
        <taxon>Sphaerotilaceae</taxon>
        <taxon>Inhella</taxon>
    </lineage>
</organism>
<reference evidence="2 3" key="1">
    <citation type="submission" date="2020-08" db="EMBL/GenBank/DDBJ databases">
        <title>Genomic Encyclopedia of Type Strains, Phase IV (KMG-IV): sequencing the most valuable type-strain genomes for metagenomic binning, comparative biology and taxonomic classification.</title>
        <authorList>
            <person name="Goeker M."/>
        </authorList>
    </citation>
    <scope>NUCLEOTIDE SEQUENCE [LARGE SCALE GENOMIC DNA]</scope>
    <source>
        <strain evidence="2 3">DSM 23958</strain>
    </source>
</reference>
<dbReference type="Proteomes" id="UP000554837">
    <property type="component" value="Unassembled WGS sequence"/>
</dbReference>
<dbReference type="PIRSF" id="PIRSF032131">
    <property type="entry name" value="UCP032131"/>
    <property type="match status" value="1"/>
</dbReference>
<dbReference type="RefSeq" id="WP_138856716.1">
    <property type="nucleotide sequence ID" value="NZ_CP040709.1"/>
</dbReference>
<evidence type="ECO:0000313" key="2">
    <source>
        <dbReference type="EMBL" id="MBB5205341.1"/>
    </source>
</evidence>
<accession>A0A840SA10</accession>
<evidence type="ECO:0000256" key="1">
    <source>
        <dbReference type="SAM" id="MobiDB-lite"/>
    </source>
</evidence>
<evidence type="ECO:0008006" key="4">
    <source>
        <dbReference type="Google" id="ProtNLM"/>
    </source>
</evidence>
<proteinExistence type="predicted"/>
<evidence type="ECO:0000313" key="3">
    <source>
        <dbReference type="Proteomes" id="UP000554837"/>
    </source>
</evidence>
<dbReference type="EMBL" id="JACHHO010000004">
    <property type="protein sequence ID" value="MBB5205341.1"/>
    <property type="molecule type" value="Genomic_DNA"/>
</dbReference>
<feature type="region of interest" description="Disordered" evidence="1">
    <location>
        <begin position="49"/>
        <end position="86"/>
    </location>
</feature>
<feature type="compositionally biased region" description="Low complexity" evidence="1">
    <location>
        <begin position="71"/>
        <end position="86"/>
    </location>
</feature>